<organism evidence="1 2">
    <name type="scientific">Cladobotryum mycophilum</name>
    <dbReference type="NCBI Taxonomy" id="491253"/>
    <lineage>
        <taxon>Eukaryota</taxon>
        <taxon>Fungi</taxon>
        <taxon>Dikarya</taxon>
        <taxon>Ascomycota</taxon>
        <taxon>Pezizomycotina</taxon>
        <taxon>Sordariomycetes</taxon>
        <taxon>Hypocreomycetidae</taxon>
        <taxon>Hypocreales</taxon>
        <taxon>Hypocreaceae</taxon>
        <taxon>Cladobotryum</taxon>
    </lineage>
</organism>
<comment type="caution">
    <text evidence="1">The sequence shown here is derived from an EMBL/GenBank/DDBJ whole genome shotgun (WGS) entry which is preliminary data.</text>
</comment>
<gene>
    <name evidence="1" type="ORF">PT974_03691</name>
</gene>
<accession>A0ABR0ST03</accession>
<dbReference type="Proteomes" id="UP001338125">
    <property type="component" value="Unassembled WGS sequence"/>
</dbReference>
<sequence>MVPSGFGNATDFAGENGNQCPECSFFDNALPPNPEADTAQGWPPFEIQANFETLHPYPEAPLISGAVPNEMCQFSLPDTVQPGDIDISNPTPSTDYLYLNQNTPGANVNHKPPFHPESISSYPISSVLPESQTNSAPAQYANQHVFTYGISSTNCGWNTCQQCSSPSYGIQPQPTTLDNQGDTSIATGLTGPVNGVSMVANTQPCIIECPSSLHEPPSSNPIGAAKSQMVEDMMRALYSRYERIRYMQPESVADDLESLACPYTIRYPLLRDPKCWVKLQSMARLKAHLLEHHFRTSSWCDSCQQEINEDELPSEKTQKCLNCHLFLHKDQHTMIQWMHLWEACPEHQLVLLYGILFPGYRCRVFWIPETIRSWVLHFLEFLGSPHLQMLLTYIYNNAPDQVKASLGGSRKVANAVCPLWLADAMTKYGPRVVKEFGRNYQIKMQKISNAYVARHRIPSSNRGMSKVSQCSQDNLKIYPPRQTPLAVDETLSSSFGYIS</sequence>
<keyword evidence="2" id="KW-1185">Reference proteome</keyword>
<evidence type="ECO:0000313" key="1">
    <source>
        <dbReference type="EMBL" id="KAK5995290.1"/>
    </source>
</evidence>
<protein>
    <submittedName>
        <fullName evidence="1">Uncharacterized protein</fullName>
    </submittedName>
</protein>
<proteinExistence type="predicted"/>
<dbReference type="EMBL" id="JAVFKD010000004">
    <property type="protein sequence ID" value="KAK5995290.1"/>
    <property type="molecule type" value="Genomic_DNA"/>
</dbReference>
<name>A0ABR0ST03_9HYPO</name>
<reference evidence="1 2" key="1">
    <citation type="submission" date="2024-01" db="EMBL/GenBank/DDBJ databases">
        <title>Complete genome of Cladobotryum mycophilum ATHUM6906.</title>
        <authorList>
            <person name="Christinaki A.C."/>
            <person name="Myridakis A.I."/>
            <person name="Kouvelis V.N."/>
        </authorList>
    </citation>
    <scope>NUCLEOTIDE SEQUENCE [LARGE SCALE GENOMIC DNA]</scope>
    <source>
        <strain evidence="1 2">ATHUM6906</strain>
    </source>
</reference>
<evidence type="ECO:0000313" key="2">
    <source>
        <dbReference type="Proteomes" id="UP001338125"/>
    </source>
</evidence>